<name>A0A1X1WUY3_MYCIR</name>
<dbReference type="EMBL" id="LQPC01000020">
    <property type="protein sequence ID" value="ORV90394.1"/>
    <property type="molecule type" value="Genomic_DNA"/>
</dbReference>
<evidence type="ECO:0008006" key="3">
    <source>
        <dbReference type="Google" id="ProtNLM"/>
    </source>
</evidence>
<evidence type="ECO:0000313" key="2">
    <source>
        <dbReference type="Proteomes" id="UP000193622"/>
    </source>
</evidence>
<accession>A0A1X1WUY3</accession>
<sequence>MTACVVEVGPEAVCGPGSVSLQKVSVALECIDDRLALMDDGVIAVDDLWRDVLGAAADGVDGPVVIVVPTWWSAGRLDVVVAAARTVFADCIVVPRSVVLSSEATIVELSTDWIVVTSASSEPQVFPRGSLDVEAHLAGSSSLVIDTPSGVQPLPTDVIATLRRRGIPFSHSTRQRLASAAAAMFPERSPRIRVRPGRRAVAVMAGLALTAGAAGGSWAAQALTAQPDSGDATRLLTDGRVEVRVPATWAAERVTSGAGSERVRVAPPAGIPALHITQSVRSGTSLPRIAETLRAAIDSEPSGVFFDFRPAGQFGGRAAVTYVERRGDTETRWAVLIDGTTRIAIGCQHPSGHPERVEQVCVEAVQSARALK</sequence>
<protein>
    <recommendedName>
        <fullName evidence="3">Type VII secretion-associated protein</fullName>
    </recommendedName>
</protein>
<dbReference type="NCBIfam" id="TIGR03931">
    <property type="entry name" value="T7SS_Rv3446c"/>
    <property type="match status" value="1"/>
</dbReference>
<reference evidence="1 2" key="1">
    <citation type="submission" date="2016-01" db="EMBL/GenBank/DDBJ databases">
        <title>The new phylogeny of the genus Mycobacterium.</title>
        <authorList>
            <person name="Tarcisio F."/>
            <person name="Conor M."/>
            <person name="Antonella G."/>
            <person name="Elisabetta G."/>
            <person name="Giulia F.S."/>
            <person name="Sara T."/>
            <person name="Anna F."/>
            <person name="Clotilde B."/>
            <person name="Roberto B."/>
            <person name="Veronica D.S."/>
            <person name="Fabio R."/>
            <person name="Monica P."/>
            <person name="Olivier J."/>
            <person name="Enrico T."/>
            <person name="Nicola S."/>
        </authorList>
    </citation>
    <scope>NUCLEOTIDE SEQUENCE [LARGE SCALE GENOMIC DNA]</scope>
    <source>
        <strain evidence="1 2">DSM 45541</strain>
    </source>
</reference>
<dbReference type="Proteomes" id="UP000193622">
    <property type="component" value="Unassembled WGS sequence"/>
</dbReference>
<comment type="caution">
    <text evidence="1">The sequence shown here is derived from an EMBL/GenBank/DDBJ whole genome shotgun (WGS) entry which is preliminary data.</text>
</comment>
<dbReference type="AlphaFoldDB" id="A0A1X1WUY3"/>
<gene>
    <name evidence="1" type="ORF">AWC12_06450</name>
</gene>
<proteinExistence type="predicted"/>
<evidence type="ECO:0000313" key="1">
    <source>
        <dbReference type="EMBL" id="ORV90394.1"/>
    </source>
</evidence>
<organism evidence="1 2">
    <name type="scientific">Mycolicibacterium iranicum</name>
    <name type="common">Mycobacterium iranicum</name>
    <dbReference type="NCBI Taxonomy" id="912594"/>
    <lineage>
        <taxon>Bacteria</taxon>
        <taxon>Bacillati</taxon>
        <taxon>Actinomycetota</taxon>
        <taxon>Actinomycetes</taxon>
        <taxon>Mycobacteriales</taxon>
        <taxon>Mycobacteriaceae</taxon>
        <taxon>Mycolicibacterium</taxon>
    </lineage>
</organism>
<dbReference type="InterPro" id="IPR023840">
    <property type="entry name" value="T7SS_Rv3446c"/>
</dbReference>